<dbReference type="Pfam" id="PF00004">
    <property type="entry name" value="AAA"/>
    <property type="match status" value="1"/>
</dbReference>
<protein>
    <recommendedName>
        <fullName evidence="17">P-loop containing nucleoside triphosphate hydrolase protein</fullName>
    </recommendedName>
</protein>
<dbReference type="InterPro" id="IPR057495">
    <property type="entry name" value="AAA_lid_BCS1"/>
</dbReference>
<evidence type="ECO:0008006" key="17">
    <source>
        <dbReference type="Google" id="ProtNLM"/>
    </source>
</evidence>
<dbReference type="GO" id="GO:0005743">
    <property type="term" value="C:mitochondrial inner membrane"/>
    <property type="evidence" value="ECO:0007669"/>
    <property type="project" value="UniProtKB-SubCell"/>
</dbReference>
<dbReference type="SUPFAM" id="SSF52540">
    <property type="entry name" value="P-loop containing nucleoside triphosphate hydrolases"/>
    <property type="match status" value="1"/>
</dbReference>
<evidence type="ECO:0000256" key="4">
    <source>
        <dbReference type="ARBA" id="ARBA00022741"/>
    </source>
</evidence>
<evidence type="ECO:0000259" key="13">
    <source>
        <dbReference type="SMART" id="SM00382"/>
    </source>
</evidence>
<keyword evidence="4" id="KW-0547">Nucleotide-binding</keyword>
<dbReference type="Proteomes" id="UP000053263">
    <property type="component" value="Unassembled WGS sequence"/>
</dbReference>
<dbReference type="SMART" id="SM00382">
    <property type="entry name" value="AAA"/>
    <property type="match status" value="1"/>
</dbReference>
<dbReference type="InterPro" id="IPR027417">
    <property type="entry name" value="P-loop_NTPase"/>
</dbReference>
<dbReference type="Pfam" id="PF25426">
    <property type="entry name" value="AAA_lid_BCS1"/>
    <property type="match status" value="1"/>
</dbReference>
<keyword evidence="10" id="KW-0472">Membrane</keyword>
<accession>A0A0C9T7M1</accession>
<dbReference type="GO" id="GO:0016887">
    <property type="term" value="F:ATP hydrolysis activity"/>
    <property type="evidence" value="ECO:0007669"/>
    <property type="project" value="InterPro"/>
</dbReference>
<keyword evidence="8" id="KW-1133">Transmembrane helix</keyword>
<comment type="similarity">
    <text evidence="2">Belongs to the AAA ATPase family. BCS1 subfamily.</text>
</comment>
<evidence type="ECO:0000256" key="1">
    <source>
        <dbReference type="ARBA" id="ARBA00004434"/>
    </source>
</evidence>
<organism evidence="15 16">
    <name type="scientific">Plicaturopsis crispa FD-325 SS-3</name>
    <dbReference type="NCBI Taxonomy" id="944288"/>
    <lineage>
        <taxon>Eukaryota</taxon>
        <taxon>Fungi</taxon>
        <taxon>Dikarya</taxon>
        <taxon>Basidiomycota</taxon>
        <taxon>Agaricomycotina</taxon>
        <taxon>Agaricomycetes</taxon>
        <taxon>Agaricomycetidae</taxon>
        <taxon>Amylocorticiales</taxon>
        <taxon>Amylocorticiaceae</taxon>
        <taxon>Plicatura</taxon>
        <taxon>Plicaturopsis crispa</taxon>
    </lineage>
</organism>
<evidence type="ECO:0000256" key="10">
    <source>
        <dbReference type="ARBA" id="ARBA00023136"/>
    </source>
</evidence>
<evidence type="ECO:0000256" key="2">
    <source>
        <dbReference type="ARBA" id="ARBA00007448"/>
    </source>
</evidence>
<keyword evidence="6" id="KW-0378">Hydrolase</keyword>
<dbReference type="Pfam" id="PF08740">
    <property type="entry name" value="BCS1_N"/>
    <property type="match status" value="2"/>
</dbReference>
<dbReference type="OrthoDB" id="10251412at2759"/>
<dbReference type="SMART" id="SM01024">
    <property type="entry name" value="BCS1_N"/>
    <property type="match status" value="1"/>
</dbReference>
<comment type="catalytic activity">
    <reaction evidence="11">
        <text>ATP + H2O = ADP + phosphate + H(+)</text>
        <dbReference type="Rhea" id="RHEA:13065"/>
        <dbReference type="ChEBI" id="CHEBI:15377"/>
        <dbReference type="ChEBI" id="CHEBI:15378"/>
        <dbReference type="ChEBI" id="CHEBI:30616"/>
        <dbReference type="ChEBI" id="CHEBI:43474"/>
        <dbReference type="ChEBI" id="CHEBI:456216"/>
    </reaction>
    <physiologicalReaction direction="left-to-right" evidence="11">
        <dbReference type="Rhea" id="RHEA:13066"/>
    </physiologicalReaction>
</comment>
<evidence type="ECO:0000256" key="8">
    <source>
        <dbReference type="ARBA" id="ARBA00022989"/>
    </source>
</evidence>
<keyword evidence="16" id="KW-1185">Reference proteome</keyword>
<keyword evidence="9" id="KW-0496">Mitochondrion</keyword>
<dbReference type="Gene3D" id="3.40.50.300">
    <property type="entry name" value="P-loop containing nucleotide triphosphate hydrolases"/>
    <property type="match status" value="1"/>
</dbReference>
<dbReference type="GO" id="GO:0005524">
    <property type="term" value="F:ATP binding"/>
    <property type="evidence" value="ECO:0007669"/>
    <property type="project" value="UniProtKB-KW"/>
</dbReference>
<name>A0A0C9T7M1_PLICR</name>
<evidence type="ECO:0000256" key="7">
    <source>
        <dbReference type="ARBA" id="ARBA00022840"/>
    </source>
</evidence>
<reference evidence="15 16" key="1">
    <citation type="submission" date="2014-06" db="EMBL/GenBank/DDBJ databases">
        <title>Evolutionary Origins and Diversification of the Mycorrhizal Mutualists.</title>
        <authorList>
            <consortium name="DOE Joint Genome Institute"/>
            <consortium name="Mycorrhizal Genomics Consortium"/>
            <person name="Kohler A."/>
            <person name="Kuo A."/>
            <person name="Nagy L.G."/>
            <person name="Floudas D."/>
            <person name="Copeland A."/>
            <person name="Barry K.W."/>
            <person name="Cichocki N."/>
            <person name="Veneault-Fourrey C."/>
            <person name="LaButti K."/>
            <person name="Lindquist E.A."/>
            <person name="Lipzen A."/>
            <person name="Lundell T."/>
            <person name="Morin E."/>
            <person name="Murat C."/>
            <person name="Riley R."/>
            <person name="Ohm R."/>
            <person name="Sun H."/>
            <person name="Tunlid A."/>
            <person name="Henrissat B."/>
            <person name="Grigoriev I.V."/>
            <person name="Hibbett D.S."/>
            <person name="Martin F."/>
        </authorList>
    </citation>
    <scope>NUCLEOTIDE SEQUENCE [LARGE SCALE GENOMIC DNA]</scope>
    <source>
        <strain evidence="15 16">FD-325 SS-3</strain>
    </source>
</reference>
<dbReference type="PANTHER" id="PTHR23070">
    <property type="entry name" value="BCS1 AAA-TYPE ATPASE"/>
    <property type="match status" value="1"/>
</dbReference>
<dbReference type="AlphaFoldDB" id="A0A0C9T7M1"/>
<evidence type="ECO:0000313" key="16">
    <source>
        <dbReference type="Proteomes" id="UP000053263"/>
    </source>
</evidence>
<evidence type="ECO:0000313" key="15">
    <source>
        <dbReference type="EMBL" id="KII84168.1"/>
    </source>
</evidence>
<feature type="region of interest" description="Disordered" evidence="12">
    <location>
        <begin position="455"/>
        <end position="479"/>
    </location>
</feature>
<comment type="subcellular location">
    <subcellularLocation>
        <location evidence="1">Mitochondrion inner membrane</location>
        <topology evidence="1">Single-pass membrane protein</topology>
    </subcellularLocation>
</comment>
<feature type="domain" description="AAA+ ATPase" evidence="13">
    <location>
        <begin position="209"/>
        <end position="358"/>
    </location>
</feature>
<gene>
    <name evidence="15" type="ORF">PLICRDRAFT_118433</name>
</gene>
<evidence type="ECO:0000256" key="11">
    <source>
        <dbReference type="ARBA" id="ARBA00048778"/>
    </source>
</evidence>
<evidence type="ECO:0000256" key="12">
    <source>
        <dbReference type="SAM" id="MobiDB-lite"/>
    </source>
</evidence>
<keyword evidence="3" id="KW-0812">Transmembrane</keyword>
<dbReference type="InterPro" id="IPR050747">
    <property type="entry name" value="Mitochondrial_chaperone_BCS1"/>
</dbReference>
<evidence type="ECO:0000256" key="6">
    <source>
        <dbReference type="ARBA" id="ARBA00022801"/>
    </source>
</evidence>
<dbReference type="InterPro" id="IPR003593">
    <property type="entry name" value="AAA+_ATPase"/>
</dbReference>
<dbReference type="InterPro" id="IPR003959">
    <property type="entry name" value="ATPase_AAA_core"/>
</dbReference>
<proteinExistence type="inferred from homology"/>
<sequence length="546" mass="62311">MSSTFATSLFGGISQQYVYESAKLFILGSLIETLRRLWYYFTNRLSLRYAITAQFISPDPAFEWMFLFLTQEKVWRTSQDFVVSAKSSQRRWGVGTAKTESENHVDYVPAYSRPHLFRWRGIFSRDMSVLHSLVDEARRRYASTTAPNVIIHTADTPTYGTFVWSNVKQKHHRPLNSLILEDGVLESILKDARDFFDMEEWYREAGIPHHRGYLLHGPPGTGKTSTIYAIASELGLEIYSLSLASGFVDDSFLQRAAASIPKHSILLIEDIDCAFPSREDDEDDEMLPTRKQTYPSPFTIPHGKKSNVTLSGLLNMIDGVGSEEGKLFFATTNYYDRLDPAMLRPGRIDLKIPYKLASTLQARALFDRFYPESRFQDALLNPVQEVQEILDRHQQSSEKTFATLADLSEYFADAIPPHIFSTAELQGYLLMWKMQPIGAALSVREWLEQETVEKADKAKRTEERKQRLKTAREQAKKDGERPVIVNIADGKVSAEIQPSEPPGLFYGPPTSQFLPLPPPPPVQMYDPPMMRPSYNVDLTNMFNRTM</sequence>
<keyword evidence="7" id="KW-0067">ATP-binding</keyword>
<evidence type="ECO:0000256" key="9">
    <source>
        <dbReference type="ARBA" id="ARBA00023128"/>
    </source>
</evidence>
<dbReference type="InterPro" id="IPR014851">
    <property type="entry name" value="BCS1_N"/>
</dbReference>
<keyword evidence="5" id="KW-0999">Mitochondrion inner membrane</keyword>
<feature type="domain" description="BCS1 N-terminal" evidence="14">
    <location>
        <begin position="25"/>
        <end position="178"/>
    </location>
</feature>
<dbReference type="EMBL" id="KN832572">
    <property type="protein sequence ID" value="KII84168.1"/>
    <property type="molecule type" value="Genomic_DNA"/>
</dbReference>
<evidence type="ECO:0000259" key="14">
    <source>
        <dbReference type="SMART" id="SM01024"/>
    </source>
</evidence>
<evidence type="ECO:0000256" key="5">
    <source>
        <dbReference type="ARBA" id="ARBA00022792"/>
    </source>
</evidence>
<evidence type="ECO:0000256" key="3">
    <source>
        <dbReference type="ARBA" id="ARBA00022692"/>
    </source>
</evidence>
<dbReference type="HOGENOM" id="CLU_010189_3_2_1"/>